<sequence length="468" mass="49273">MGESGVEPDAGRGRPTGKAANAAACEGGRAGYSLCTRGGVDMSQTKTADRGEPAEASAPMPASNGKVGVYLALLQLFFTLGWTIYVVYLPQLAAKVWLPPGAVIVILLVDQAIFTITDTLMGIAADRMTPIVGRLSRVVIWLTVVSCAAFIALPFVADLGPNAKIALIALTMTWVVTSSALRAPPLALLGKFAAKPSIPMLSCLVMFGYGIAGAVSPYLGVVLRNHDPRIPFVVSTVVLLLTALMMSWIERQLREGKLSVPERKPLAVSKSWGTLALIFIVAVLVLALGYQLHFSVNSAQLFLRFAKQPDLQWLMPVYWIGFNIAMFPASFVTRRLGGLLVIGCAGLLGAGAVFGMENATGLNTMIAMQFLAGAAWGCILMSAVAAAIAVSGGAEGKVLGLMFSALALATFARIAAVAGGLTKDPAYQALLQWTPILCWALAGAALLMIAVTRLRKWRESANPADAPV</sequence>
<feature type="transmembrane region" description="Helical" evidence="2">
    <location>
        <begin position="201"/>
        <end position="223"/>
    </location>
</feature>
<dbReference type="EMBL" id="LBIA02000001">
    <property type="protein sequence ID" value="TKT72337.1"/>
    <property type="molecule type" value="Genomic_DNA"/>
</dbReference>
<evidence type="ECO:0000256" key="1">
    <source>
        <dbReference type="SAM" id="MobiDB-lite"/>
    </source>
</evidence>
<reference evidence="3" key="1">
    <citation type="submission" date="2019-04" db="EMBL/GenBank/DDBJ databases">
        <title>Whole genome sequencing of cave bacteria.</title>
        <authorList>
            <person name="Gan H.M."/>
            <person name="Barton H."/>
            <person name="Savka M.A."/>
        </authorList>
    </citation>
    <scope>NUCLEOTIDE SEQUENCE [LARGE SCALE GENOMIC DNA]</scope>
    <source>
        <strain evidence="3">LC387</strain>
    </source>
</reference>
<keyword evidence="2" id="KW-1133">Transmembrane helix</keyword>
<feature type="transmembrane region" description="Helical" evidence="2">
    <location>
        <begin position="366"/>
        <end position="391"/>
    </location>
</feature>
<accession>A0A4U6BPJ6</accession>
<feature type="transmembrane region" description="Helical" evidence="2">
    <location>
        <begin position="229"/>
        <end position="249"/>
    </location>
</feature>
<gene>
    <name evidence="3" type="ORF">YH63_013385</name>
</gene>
<dbReference type="Gene3D" id="1.20.1250.20">
    <property type="entry name" value="MFS general substrate transporter like domains"/>
    <property type="match status" value="1"/>
</dbReference>
<keyword evidence="2" id="KW-0812">Transmembrane</keyword>
<dbReference type="AlphaFoldDB" id="A0A4U6BPJ6"/>
<dbReference type="OrthoDB" id="4701669at2"/>
<feature type="transmembrane region" description="Helical" evidence="2">
    <location>
        <begin position="430"/>
        <end position="451"/>
    </location>
</feature>
<feature type="region of interest" description="Disordered" evidence="1">
    <location>
        <begin position="1"/>
        <end position="20"/>
    </location>
</feature>
<feature type="transmembrane region" description="Helical" evidence="2">
    <location>
        <begin position="96"/>
        <end position="117"/>
    </location>
</feature>
<evidence type="ECO:0000256" key="2">
    <source>
        <dbReference type="SAM" id="Phobius"/>
    </source>
</evidence>
<keyword evidence="4" id="KW-1185">Reference proteome</keyword>
<evidence type="ECO:0000313" key="4">
    <source>
        <dbReference type="Proteomes" id="UP000034832"/>
    </source>
</evidence>
<protein>
    <submittedName>
        <fullName evidence="3">MFS transporter</fullName>
    </submittedName>
</protein>
<feature type="transmembrane region" description="Helical" evidence="2">
    <location>
        <begin position="336"/>
        <end position="354"/>
    </location>
</feature>
<proteinExistence type="predicted"/>
<keyword evidence="2" id="KW-0472">Membrane</keyword>
<evidence type="ECO:0000313" key="3">
    <source>
        <dbReference type="EMBL" id="TKT72337.1"/>
    </source>
</evidence>
<feature type="transmembrane region" description="Helical" evidence="2">
    <location>
        <begin position="138"/>
        <end position="157"/>
    </location>
</feature>
<organism evidence="3 4">
    <name type="scientific">Afipia massiliensis</name>
    <dbReference type="NCBI Taxonomy" id="211460"/>
    <lineage>
        <taxon>Bacteria</taxon>
        <taxon>Pseudomonadati</taxon>
        <taxon>Pseudomonadota</taxon>
        <taxon>Alphaproteobacteria</taxon>
        <taxon>Hyphomicrobiales</taxon>
        <taxon>Nitrobacteraceae</taxon>
        <taxon>Afipia</taxon>
    </lineage>
</organism>
<feature type="transmembrane region" description="Helical" evidence="2">
    <location>
        <begin position="311"/>
        <end position="329"/>
    </location>
</feature>
<feature type="transmembrane region" description="Helical" evidence="2">
    <location>
        <begin position="163"/>
        <end position="181"/>
    </location>
</feature>
<comment type="caution">
    <text evidence="3">The sequence shown here is derived from an EMBL/GenBank/DDBJ whole genome shotgun (WGS) entry which is preliminary data.</text>
</comment>
<dbReference type="InterPro" id="IPR036259">
    <property type="entry name" value="MFS_trans_sf"/>
</dbReference>
<name>A0A4U6BPJ6_9BRAD</name>
<dbReference type="STRING" id="211460.YH63_05630"/>
<dbReference type="Proteomes" id="UP000034832">
    <property type="component" value="Unassembled WGS sequence"/>
</dbReference>
<feature type="transmembrane region" description="Helical" evidence="2">
    <location>
        <begin position="398"/>
        <end position="418"/>
    </location>
</feature>
<feature type="transmembrane region" description="Helical" evidence="2">
    <location>
        <begin position="67"/>
        <end position="90"/>
    </location>
</feature>
<dbReference type="SUPFAM" id="SSF103473">
    <property type="entry name" value="MFS general substrate transporter"/>
    <property type="match status" value="1"/>
</dbReference>
<feature type="transmembrane region" description="Helical" evidence="2">
    <location>
        <begin position="270"/>
        <end position="291"/>
    </location>
</feature>